<reference evidence="1 2" key="1">
    <citation type="submission" date="2013-12" db="EMBL/GenBank/DDBJ databases">
        <title>Improved hybrid genome assemblies of Bacteroides xylanisolvens SD CC 1b and Bacteroides xylanisolvens SD CC 2a using Illumina and 454 Sequencing.</title>
        <authorList>
            <person name="Ramaraj T."/>
            <person name="Sundararajan A."/>
            <person name="Mudge J."/>
            <person name="Schilkey F.D."/>
            <person name="Delvecchio V."/>
            <person name="Donlon M."/>
            <person name="Ziemer C."/>
        </authorList>
    </citation>
    <scope>NUCLEOTIDE SEQUENCE [LARGE SCALE GENOMIC DNA]</scope>
</reference>
<dbReference type="Gene3D" id="1.10.3540.10">
    <property type="entry name" value="uncharacterized protein from magnetospirillum magneticum domain"/>
    <property type="match status" value="1"/>
</dbReference>
<dbReference type="Pfam" id="PF08849">
    <property type="entry name" value="BrxA"/>
    <property type="match status" value="1"/>
</dbReference>
<accession>W6P5Y2</accession>
<dbReference type="InterPro" id="IPR023137">
    <property type="entry name" value="BrxA_sf"/>
</dbReference>
<name>W6P5Y2_9BACE</name>
<dbReference type="AlphaFoldDB" id="W6P5Y2"/>
<dbReference type="EMBL" id="CBXG010000035">
    <property type="protein sequence ID" value="CDM05511.1"/>
    <property type="molecule type" value="Genomic_DNA"/>
</dbReference>
<organism evidence="1 2">
    <name type="scientific">Bacteroides xylanisolvens SD CC 1b</name>
    <dbReference type="NCBI Taxonomy" id="702447"/>
    <lineage>
        <taxon>Bacteria</taxon>
        <taxon>Pseudomonadati</taxon>
        <taxon>Bacteroidota</taxon>
        <taxon>Bacteroidia</taxon>
        <taxon>Bacteroidales</taxon>
        <taxon>Bacteroidaceae</taxon>
        <taxon>Bacteroides</taxon>
    </lineage>
</organism>
<evidence type="ECO:0000313" key="1">
    <source>
        <dbReference type="EMBL" id="CDM05511.1"/>
    </source>
</evidence>
<evidence type="ECO:0008006" key="3">
    <source>
        <dbReference type="Google" id="ProtNLM"/>
    </source>
</evidence>
<protein>
    <recommendedName>
        <fullName evidence="3">DUF1819 family protein</fullName>
    </recommendedName>
</protein>
<proteinExistence type="predicted"/>
<evidence type="ECO:0000313" key="2">
    <source>
        <dbReference type="Proteomes" id="UP000019380"/>
    </source>
</evidence>
<sequence length="239" mass="27885">MIEETLTLLSLYDEGMTKATLVDYVHQNNSLSKCTEKRSKDIVNLVFYPRFMKCDSRIPSWLKAIRNRGVMLPQFKQLLMLYCARDNAIMYDYIVSQLNVLRASGNNHIKREDIRQYIDSVVAEGKASWGESICHKQTSYIKAVLMDFDLVDKRNNILPYEIANTTVLYLMHELHFRGFSDMAIWHHEDWVLFGLDKYQVQEKIMNLNLKGGYIAQCSGELLTISWNYQTMEEFINGAI</sequence>
<dbReference type="InterPro" id="IPR014948">
    <property type="entry name" value="BrxA"/>
</dbReference>
<comment type="caution">
    <text evidence="1">The sequence shown here is derived from an EMBL/GenBank/DDBJ whole genome shotgun (WGS) entry which is preliminary data.</text>
</comment>
<gene>
    <name evidence="1" type="ORF">BN890_31010</name>
</gene>
<dbReference type="Proteomes" id="UP000019380">
    <property type="component" value="Unassembled WGS sequence"/>
</dbReference>